<dbReference type="AlphaFoldDB" id="A0A1Y0IE21"/>
<evidence type="ECO:0000256" key="1">
    <source>
        <dbReference type="ARBA" id="ARBA00022729"/>
    </source>
</evidence>
<dbReference type="Pfam" id="PF13616">
    <property type="entry name" value="Rotamase_3"/>
    <property type="match status" value="1"/>
</dbReference>
<comment type="function">
    <text evidence="7">Chaperone involved in the correct folding and assembly of outer membrane proteins. Recognizes specific patterns of aromatic residues and the orientation of their side chains, which are found more frequently in integral outer membrane proteins. May act in both early periplasmic and late outer membrane-associated steps of protein maturation.</text>
</comment>
<dbReference type="PROSITE" id="PS01096">
    <property type="entry name" value="PPIC_PPIASE_1"/>
    <property type="match status" value="1"/>
</dbReference>
<dbReference type="GO" id="GO:0042277">
    <property type="term" value="F:peptide binding"/>
    <property type="evidence" value="ECO:0007669"/>
    <property type="project" value="InterPro"/>
</dbReference>
<dbReference type="GO" id="GO:0030288">
    <property type="term" value="C:outer membrane-bounded periplasmic space"/>
    <property type="evidence" value="ECO:0007669"/>
    <property type="project" value="InterPro"/>
</dbReference>
<comment type="catalytic activity">
    <reaction evidence="7">
        <text>[protein]-peptidylproline (omega=180) = [protein]-peptidylproline (omega=0)</text>
        <dbReference type="Rhea" id="RHEA:16237"/>
        <dbReference type="Rhea" id="RHEA-COMP:10747"/>
        <dbReference type="Rhea" id="RHEA-COMP:10748"/>
        <dbReference type="ChEBI" id="CHEBI:83833"/>
        <dbReference type="ChEBI" id="CHEBI:83834"/>
        <dbReference type="EC" id="5.2.1.8"/>
    </reaction>
</comment>
<dbReference type="GO" id="GO:0051082">
    <property type="term" value="F:unfolded protein binding"/>
    <property type="evidence" value="ECO:0007669"/>
    <property type="project" value="UniProtKB-UniRule"/>
</dbReference>
<feature type="domain" description="PpiC" evidence="8">
    <location>
        <begin position="306"/>
        <end position="405"/>
    </location>
</feature>
<protein>
    <recommendedName>
        <fullName evidence="7">Chaperone SurA</fullName>
    </recommendedName>
    <alternativeName>
        <fullName evidence="7">Peptidyl-prolyl cis-trans isomerase SurA</fullName>
        <shortName evidence="7">PPIase SurA</shortName>
        <ecNumber evidence="7">5.2.1.8</ecNumber>
    </alternativeName>
    <alternativeName>
        <fullName evidence="7">Rotamase SurA</fullName>
    </alternativeName>
</protein>
<dbReference type="PANTHER" id="PTHR47637">
    <property type="entry name" value="CHAPERONE SURA"/>
    <property type="match status" value="1"/>
</dbReference>
<evidence type="ECO:0000256" key="6">
    <source>
        <dbReference type="ARBA" id="ARBA00023235"/>
    </source>
</evidence>
<dbReference type="InterPro" id="IPR023034">
    <property type="entry name" value="PPIase_SurA"/>
</dbReference>
<dbReference type="InterPro" id="IPR023058">
    <property type="entry name" value="PPIase_PpiC_CS"/>
</dbReference>
<dbReference type="HAMAP" id="MF_01183">
    <property type="entry name" value="Chaperone_SurA"/>
    <property type="match status" value="1"/>
</dbReference>
<dbReference type="PROSITE" id="PS50198">
    <property type="entry name" value="PPIC_PPIASE_2"/>
    <property type="match status" value="2"/>
</dbReference>
<evidence type="ECO:0000313" key="9">
    <source>
        <dbReference type="EMBL" id="ARU58520.1"/>
    </source>
</evidence>
<evidence type="ECO:0000256" key="3">
    <source>
        <dbReference type="ARBA" id="ARBA00022764"/>
    </source>
</evidence>
<dbReference type="KEGG" id="ome:OLMES_4524"/>
<dbReference type="GO" id="GO:0043165">
    <property type="term" value="P:Gram-negative-bacterium-type cell outer membrane assembly"/>
    <property type="evidence" value="ECO:0007669"/>
    <property type="project" value="InterPro"/>
</dbReference>
<dbReference type="SUPFAM" id="SSF109998">
    <property type="entry name" value="Triger factor/SurA peptide-binding domain-like"/>
    <property type="match status" value="1"/>
</dbReference>
<reference evidence="9 10" key="1">
    <citation type="submission" date="2017-05" db="EMBL/GenBank/DDBJ databases">
        <title>Genomic insights into alkan degradation activity of Oleiphilus messinensis.</title>
        <authorList>
            <person name="Kozyavkin S.A."/>
            <person name="Slesarev A.I."/>
            <person name="Golyshin P.N."/>
            <person name="Korzhenkov A."/>
            <person name="Golyshina O.N."/>
            <person name="Toshchakov S.V."/>
        </authorList>
    </citation>
    <scope>NUCLEOTIDE SEQUENCE [LARGE SCALE GENOMIC DNA]</scope>
    <source>
        <strain evidence="9 10">ME102</strain>
    </source>
</reference>
<dbReference type="SUPFAM" id="SSF54534">
    <property type="entry name" value="FKBP-like"/>
    <property type="match status" value="2"/>
</dbReference>
<keyword evidence="5 7" id="KW-0143">Chaperone</keyword>
<keyword evidence="6 7" id="KW-0413">Isomerase</keyword>
<evidence type="ECO:0000259" key="8">
    <source>
        <dbReference type="PROSITE" id="PS50198"/>
    </source>
</evidence>
<keyword evidence="2 7" id="KW-0677">Repeat</keyword>
<dbReference type="EC" id="5.2.1.8" evidence="7"/>
<dbReference type="InterPro" id="IPR046357">
    <property type="entry name" value="PPIase_dom_sf"/>
</dbReference>
<dbReference type="Gene3D" id="1.10.4030.10">
    <property type="entry name" value="Porin chaperone SurA, peptide-binding domain"/>
    <property type="match status" value="1"/>
</dbReference>
<keyword evidence="3 7" id="KW-0574">Periplasm</keyword>
<dbReference type="InterPro" id="IPR050280">
    <property type="entry name" value="OMP_Chaperone_SurA"/>
</dbReference>
<sequence length="450" mass="49929">MISERCAGEKMKQNSSTKKLAGLVGRMKWLPLGVSVLFYSAQAFSAYEAIDSVLAIVEDGIVSQSELKSRMTTITARLNAQNTPLPPADVMRQRVLEQLILEQIQLQMADREGLRISDAQLAETMANIAGRSGYSLAEFEEALKSEGVSFLEAREQIRRELLISRVQQRRVGGRVRVTDSEVENYLQSSVGKNRTATEYLLGHILITVPEGAPDSVIEMKLAEVQAIADQIKSAADFQKMAVARSEGRNALDGGVIGWRKENELPSLASDVVPQLAVGQVSRPLKTASGFHLVSVLEKRGGQSQLVEQRKVRHILIKPSEIRTEQEAKAKIEDIYRKIQNGGAFAELAKSESEDPISGVSGGDLGWVSPGEMVPEFEQVMLQTKAGELSAPFRSEFGWHILEVQDQREKDLGEEIQASQAREVLQQRKYEIELQKWLLEIKGEAYIDIKS</sequence>
<keyword evidence="10" id="KW-1185">Reference proteome</keyword>
<evidence type="ECO:0000256" key="4">
    <source>
        <dbReference type="ARBA" id="ARBA00023110"/>
    </source>
</evidence>
<dbReference type="Pfam" id="PF00639">
    <property type="entry name" value="Rotamase"/>
    <property type="match status" value="1"/>
</dbReference>
<dbReference type="GO" id="GO:0006457">
    <property type="term" value="P:protein folding"/>
    <property type="evidence" value="ECO:0007669"/>
    <property type="project" value="UniProtKB-UniRule"/>
</dbReference>
<dbReference type="GO" id="GO:0003755">
    <property type="term" value="F:peptidyl-prolyl cis-trans isomerase activity"/>
    <property type="evidence" value="ECO:0007669"/>
    <property type="project" value="UniProtKB-UniRule"/>
</dbReference>
<dbReference type="InterPro" id="IPR015391">
    <property type="entry name" value="SurA_N"/>
</dbReference>
<comment type="subcellular location">
    <subcellularLocation>
        <location evidence="7">Periplasm</location>
    </subcellularLocation>
    <text evidence="7">Is capable of associating with the outer membrane.</text>
</comment>
<dbReference type="Pfam" id="PF09312">
    <property type="entry name" value="SurA_N"/>
    <property type="match status" value="1"/>
</dbReference>
<dbReference type="Proteomes" id="UP000196027">
    <property type="component" value="Chromosome"/>
</dbReference>
<name>A0A1Y0IE21_9GAMM</name>
<comment type="domain">
    <text evidence="7">The PPIase activity resides only in the second parvulin domain. The N-terminal region and the C-terminal tail are necessary and sufficient for the chaperone activity of SurA. The PPIase activity is dispensable for SurA to function as a chaperone. The N-terminal region and the C-terminal tail are also required for porin recognition.</text>
</comment>
<dbReference type="InterPro" id="IPR027304">
    <property type="entry name" value="Trigger_fact/SurA_dom_sf"/>
</dbReference>
<evidence type="ECO:0000256" key="2">
    <source>
        <dbReference type="ARBA" id="ARBA00022737"/>
    </source>
</evidence>
<keyword evidence="4 7" id="KW-0697">Rotamase</keyword>
<dbReference type="PANTHER" id="PTHR47637:SF1">
    <property type="entry name" value="CHAPERONE SURA"/>
    <property type="match status" value="1"/>
</dbReference>
<dbReference type="EMBL" id="CP021425">
    <property type="protein sequence ID" value="ARU58520.1"/>
    <property type="molecule type" value="Genomic_DNA"/>
</dbReference>
<accession>A0A1Y0IE21</accession>
<feature type="domain" description="PpiC" evidence="8">
    <location>
        <begin position="196"/>
        <end position="297"/>
    </location>
</feature>
<evidence type="ECO:0000256" key="5">
    <source>
        <dbReference type="ARBA" id="ARBA00023186"/>
    </source>
</evidence>
<dbReference type="GO" id="GO:0050821">
    <property type="term" value="P:protein stabilization"/>
    <property type="evidence" value="ECO:0007669"/>
    <property type="project" value="InterPro"/>
</dbReference>
<gene>
    <name evidence="7" type="primary">surA</name>
    <name evidence="9" type="ORF">OLMES_4524</name>
</gene>
<dbReference type="Gene3D" id="3.10.50.40">
    <property type="match status" value="2"/>
</dbReference>
<organism evidence="9 10">
    <name type="scientific">Oleiphilus messinensis</name>
    <dbReference type="NCBI Taxonomy" id="141451"/>
    <lineage>
        <taxon>Bacteria</taxon>
        <taxon>Pseudomonadati</taxon>
        <taxon>Pseudomonadota</taxon>
        <taxon>Gammaproteobacteria</taxon>
        <taxon>Oceanospirillales</taxon>
        <taxon>Oleiphilaceae</taxon>
        <taxon>Oleiphilus</taxon>
    </lineage>
</organism>
<proteinExistence type="inferred from homology"/>
<evidence type="ECO:0000313" key="10">
    <source>
        <dbReference type="Proteomes" id="UP000196027"/>
    </source>
</evidence>
<dbReference type="InterPro" id="IPR000297">
    <property type="entry name" value="PPIase_PpiC"/>
</dbReference>
<keyword evidence="1 7" id="KW-0732">Signal</keyword>
<evidence type="ECO:0000256" key="7">
    <source>
        <dbReference type="HAMAP-Rule" id="MF_01183"/>
    </source>
</evidence>